<keyword evidence="10" id="KW-0342">GTP-binding</keyword>
<feature type="transmembrane region" description="Helical" evidence="12">
    <location>
        <begin position="174"/>
        <end position="193"/>
    </location>
</feature>
<gene>
    <name evidence="15" type="ORF">S12H4_31423</name>
</gene>
<proteinExistence type="predicted"/>
<comment type="subcellular location">
    <subcellularLocation>
        <location evidence="1">Cell membrane</location>
        <topology evidence="1">Multi-pass membrane protein</topology>
    </subcellularLocation>
</comment>
<evidence type="ECO:0000256" key="11">
    <source>
        <dbReference type="ARBA" id="ARBA00023136"/>
    </source>
</evidence>
<keyword evidence="2" id="KW-0813">Transport</keyword>
<feature type="transmembrane region" description="Helical" evidence="12">
    <location>
        <begin position="50"/>
        <end position="72"/>
    </location>
</feature>
<dbReference type="PANTHER" id="PTHR43185:SF1">
    <property type="entry name" value="FE(2+) TRANSPORTER FEOB"/>
    <property type="match status" value="1"/>
</dbReference>
<keyword evidence="5 12" id="KW-0812">Transmembrane</keyword>
<dbReference type="InterPro" id="IPR050860">
    <property type="entry name" value="FeoB_GTPase"/>
</dbReference>
<evidence type="ECO:0000313" key="15">
    <source>
        <dbReference type="EMBL" id="GAI97801.1"/>
    </source>
</evidence>
<evidence type="ECO:0008006" key="16">
    <source>
        <dbReference type="Google" id="ProtNLM"/>
    </source>
</evidence>
<evidence type="ECO:0000256" key="6">
    <source>
        <dbReference type="ARBA" id="ARBA00022741"/>
    </source>
</evidence>
<evidence type="ECO:0000256" key="1">
    <source>
        <dbReference type="ARBA" id="ARBA00004651"/>
    </source>
</evidence>
<keyword evidence="11 12" id="KW-0472">Membrane</keyword>
<name>X1U2E2_9ZZZZ</name>
<dbReference type="InterPro" id="IPR011640">
    <property type="entry name" value="Fe2_transport_prot_B_C"/>
</dbReference>
<feature type="transmembrane region" description="Helical" evidence="12">
    <location>
        <begin position="231"/>
        <end position="251"/>
    </location>
</feature>
<evidence type="ECO:0000256" key="10">
    <source>
        <dbReference type="ARBA" id="ARBA00023134"/>
    </source>
</evidence>
<evidence type="ECO:0000259" key="13">
    <source>
        <dbReference type="Pfam" id="PF07664"/>
    </source>
</evidence>
<feature type="transmembrane region" description="Helical" evidence="12">
    <location>
        <begin position="257"/>
        <end position="277"/>
    </location>
</feature>
<dbReference type="EMBL" id="BARW01018337">
    <property type="protein sequence ID" value="GAI97801.1"/>
    <property type="molecule type" value="Genomic_DNA"/>
</dbReference>
<evidence type="ECO:0000256" key="12">
    <source>
        <dbReference type="SAM" id="Phobius"/>
    </source>
</evidence>
<dbReference type="Pfam" id="PF07670">
    <property type="entry name" value="Gate"/>
    <property type="match status" value="2"/>
</dbReference>
<feature type="non-terminal residue" evidence="15">
    <location>
        <position position="278"/>
    </location>
</feature>
<keyword evidence="4" id="KW-0410">Iron transport</keyword>
<feature type="transmembrane region" description="Helical" evidence="12">
    <location>
        <begin position="7"/>
        <end position="30"/>
    </location>
</feature>
<organism evidence="15">
    <name type="scientific">marine sediment metagenome</name>
    <dbReference type="NCBI Taxonomy" id="412755"/>
    <lineage>
        <taxon>unclassified sequences</taxon>
        <taxon>metagenomes</taxon>
        <taxon>ecological metagenomes</taxon>
    </lineage>
</organism>
<feature type="non-terminal residue" evidence="15">
    <location>
        <position position="1"/>
    </location>
</feature>
<keyword evidence="9" id="KW-0406">Ion transport</keyword>
<feature type="domain" description="Nucleoside transporter/FeoB GTPase Gate" evidence="14">
    <location>
        <begin position="14"/>
        <end position="109"/>
    </location>
</feature>
<evidence type="ECO:0000259" key="14">
    <source>
        <dbReference type="Pfam" id="PF07670"/>
    </source>
</evidence>
<sequence length="278" mass="29835">LLSDGIIAGVGSVLAFIPNIFLLFIAIAILEDCGYLARAAFVMDRAMHRIGLHGRSFIPLILGFGCNVPAIMACRTIENPKDRLTTMLVVPFMSCGARLPIFVLIAGAFFPANAGLAVFGMYTIGVGVAIISALLFRKTVFRGESGHFVMELPPYRLPTFTGVMVHMWERGKHFLRRAGTIIFGVVILVWFLASMPWGIEYASQASVLGQIGTTLAPIFSPAGFGQWQAAASLVFGFLAKEVVIGSMGTIFAVEEGILGGALIAQLGWTPLVAFAFMV</sequence>
<evidence type="ECO:0000256" key="7">
    <source>
        <dbReference type="ARBA" id="ARBA00022989"/>
    </source>
</evidence>
<dbReference type="GO" id="GO:0015093">
    <property type="term" value="F:ferrous iron transmembrane transporter activity"/>
    <property type="evidence" value="ECO:0007669"/>
    <property type="project" value="InterPro"/>
</dbReference>
<dbReference type="GO" id="GO:0005525">
    <property type="term" value="F:GTP binding"/>
    <property type="evidence" value="ECO:0007669"/>
    <property type="project" value="UniProtKB-KW"/>
</dbReference>
<evidence type="ECO:0000256" key="8">
    <source>
        <dbReference type="ARBA" id="ARBA00023004"/>
    </source>
</evidence>
<feature type="domain" description="Nucleoside transporter/FeoB GTPase Gate" evidence="14">
    <location>
        <begin position="176"/>
        <end position="277"/>
    </location>
</feature>
<feature type="transmembrane region" description="Helical" evidence="12">
    <location>
        <begin position="84"/>
        <end position="110"/>
    </location>
</feature>
<keyword evidence="7 12" id="KW-1133">Transmembrane helix</keyword>
<evidence type="ECO:0000256" key="4">
    <source>
        <dbReference type="ARBA" id="ARBA00022496"/>
    </source>
</evidence>
<dbReference type="InterPro" id="IPR011642">
    <property type="entry name" value="Gate_dom"/>
</dbReference>
<dbReference type="InterPro" id="IPR003373">
    <property type="entry name" value="Fe2_transport_prot-B"/>
</dbReference>
<feature type="transmembrane region" description="Helical" evidence="12">
    <location>
        <begin position="116"/>
        <end position="136"/>
    </location>
</feature>
<dbReference type="AlphaFoldDB" id="X1U2E2"/>
<evidence type="ECO:0000256" key="9">
    <source>
        <dbReference type="ARBA" id="ARBA00023065"/>
    </source>
</evidence>
<feature type="transmembrane region" description="Helical" evidence="12">
    <location>
        <begin position="205"/>
        <end position="224"/>
    </location>
</feature>
<reference evidence="15" key="1">
    <citation type="journal article" date="2014" name="Front. Microbiol.">
        <title>High frequency of phylogenetically diverse reductive dehalogenase-homologous genes in deep subseafloor sedimentary metagenomes.</title>
        <authorList>
            <person name="Kawai M."/>
            <person name="Futagami T."/>
            <person name="Toyoda A."/>
            <person name="Takaki Y."/>
            <person name="Nishi S."/>
            <person name="Hori S."/>
            <person name="Arai W."/>
            <person name="Tsubouchi T."/>
            <person name="Morono Y."/>
            <person name="Uchiyama I."/>
            <person name="Ito T."/>
            <person name="Fujiyama A."/>
            <person name="Inagaki F."/>
            <person name="Takami H."/>
        </authorList>
    </citation>
    <scope>NUCLEOTIDE SEQUENCE</scope>
    <source>
        <strain evidence="15">Expedition CK06-06</strain>
    </source>
</reference>
<accession>X1U2E2</accession>
<dbReference type="GO" id="GO:0005886">
    <property type="term" value="C:plasma membrane"/>
    <property type="evidence" value="ECO:0007669"/>
    <property type="project" value="UniProtKB-SubCell"/>
</dbReference>
<keyword evidence="6" id="KW-0547">Nucleotide-binding</keyword>
<dbReference type="Pfam" id="PF07664">
    <property type="entry name" value="FeoB_C"/>
    <property type="match status" value="1"/>
</dbReference>
<evidence type="ECO:0000256" key="3">
    <source>
        <dbReference type="ARBA" id="ARBA00022475"/>
    </source>
</evidence>
<protein>
    <recommendedName>
        <fullName evidence="16">Nucleoside transporter/FeoB GTPase Gate domain-containing protein</fullName>
    </recommendedName>
</protein>
<dbReference type="PANTHER" id="PTHR43185">
    <property type="entry name" value="FERROUS IRON TRANSPORT PROTEIN B"/>
    <property type="match status" value="1"/>
</dbReference>
<feature type="domain" description="Ferrous iron transport protein B C-terminal" evidence="13">
    <location>
        <begin position="118"/>
        <end position="170"/>
    </location>
</feature>
<comment type="caution">
    <text evidence="15">The sequence shown here is derived from an EMBL/GenBank/DDBJ whole genome shotgun (WGS) entry which is preliminary data.</text>
</comment>
<keyword evidence="8" id="KW-0408">Iron</keyword>
<evidence type="ECO:0000256" key="5">
    <source>
        <dbReference type="ARBA" id="ARBA00022692"/>
    </source>
</evidence>
<evidence type="ECO:0000256" key="2">
    <source>
        <dbReference type="ARBA" id="ARBA00022448"/>
    </source>
</evidence>
<dbReference type="NCBIfam" id="TIGR00437">
    <property type="entry name" value="feoB"/>
    <property type="match status" value="1"/>
</dbReference>
<keyword evidence="3" id="KW-1003">Cell membrane</keyword>